<dbReference type="EMBL" id="FWFT01000006">
    <property type="protein sequence ID" value="SLN58846.1"/>
    <property type="molecule type" value="Genomic_DNA"/>
</dbReference>
<dbReference type="OrthoDB" id="7652304at2"/>
<dbReference type="RefSeq" id="WP_085865504.1">
    <property type="nucleotide sequence ID" value="NZ_FWFT01000006.1"/>
</dbReference>
<dbReference type="Proteomes" id="UP000193623">
    <property type="component" value="Unassembled WGS sequence"/>
</dbReference>
<evidence type="ECO:0000313" key="3">
    <source>
        <dbReference type="Proteomes" id="UP000193623"/>
    </source>
</evidence>
<keyword evidence="1" id="KW-0812">Transmembrane</keyword>
<protein>
    <submittedName>
        <fullName evidence="2">Uncharacterized protein</fullName>
    </submittedName>
</protein>
<gene>
    <name evidence="2" type="ORF">PSJ8397_03115</name>
</gene>
<accession>A0A1Y5TCJ9</accession>
<name>A0A1Y5TCJ9_9RHOB</name>
<keyword evidence="1" id="KW-1133">Transmembrane helix</keyword>
<keyword evidence="1" id="KW-0472">Membrane</keyword>
<evidence type="ECO:0000313" key="2">
    <source>
        <dbReference type="EMBL" id="SLN58846.1"/>
    </source>
</evidence>
<feature type="transmembrane region" description="Helical" evidence="1">
    <location>
        <begin position="40"/>
        <end position="59"/>
    </location>
</feature>
<reference evidence="2 3" key="1">
    <citation type="submission" date="2017-03" db="EMBL/GenBank/DDBJ databases">
        <authorList>
            <person name="Afonso C.L."/>
            <person name="Miller P.J."/>
            <person name="Scott M.A."/>
            <person name="Spackman E."/>
            <person name="Goraichik I."/>
            <person name="Dimitrov K.M."/>
            <person name="Suarez D.L."/>
            <person name="Swayne D.E."/>
        </authorList>
    </citation>
    <scope>NUCLEOTIDE SEQUENCE [LARGE SCALE GENOMIC DNA]</scope>
    <source>
        <strain evidence="2 3">CECT 8397</strain>
    </source>
</reference>
<proteinExistence type="predicted"/>
<dbReference type="AlphaFoldDB" id="A0A1Y5TCJ9"/>
<sequence length="93" mass="9757">MFGFLIAVAAGAATPMIEGPVARPIARALGQNIEVQDTEIRLIAFAVALFAAAILGSVFDSGSAVGLIVGGTLGYFGLRLVRWVQRVIEGRRD</sequence>
<evidence type="ECO:0000256" key="1">
    <source>
        <dbReference type="SAM" id="Phobius"/>
    </source>
</evidence>
<keyword evidence="3" id="KW-1185">Reference proteome</keyword>
<organism evidence="2 3">
    <name type="scientific">Pseudooctadecabacter jejudonensis</name>
    <dbReference type="NCBI Taxonomy" id="1391910"/>
    <lineage>
        <taxon>Bacteria</taxon>
        <taxon>Pseudomonadati</taxon>
        <taxon>Pseudomonadota</taxon>
        <taxon>Alphaproteobacteria</taxon>
        <taxon>Rhodobacterales</taxon>
        <taxon>Paracoccaceae</taxon>
        <taxon>Pseudooctadecabacter</taxon>
    </lineage>
</organism>